<dbReference type="PANTHER" id="PTHR11117">
    <property type="entry name" value="SUCCINYL-COA LIGASE SUBUNIT ALPHA"/>
    <property type="match status" value="1"/>
</dbReference>
<dbReference type="SMART" id="SM00881">
    <property type="entry name" value="CoA_binding"/>
    <property type="match status" value="1"/>
</dbReference>
<protein>
    <recommendedName>
        <fullName evidence="2">acetate--CoA ligase (ADP-forming)</fullName>
        <ecNumber evidence="2">6.2.1.13</ecNumber>
    </recommendedName>
</protein>
<dbReference type="eggNOG" id="arCOG01339">
    <property type="taxonomic scope" value="Archaea"/>
</dbReference>
<dbReference type="GO" id="GO:0009361">
    <property type="term" value="C:succinate-CoA ligase complex (ADP-forming)"/>
    <property type="evidence" value="ECO:0007669"/>
    <property type="project" value="TreeGrafter"/>
</dbReference>
<dbReference type="Pfam" id="PF00549">
    <property type="entry name" value="Ligase_CoA"/>
    <property type="match status" value="1"/>
</dbReference>
<evidence type="ECO:0000256" key="2">
    <source>
        <dbReference type="ARBA" id="ARBA00012957"/>
    </source>
</evidence>
<dbReference type="InterPro" id="IPR005811">
    <property type="entry name" value="SUCC_ACL_C"/>
</dbReference>
<dbReference type="EC" id="6.2.1.13" evidence="2"/>
<dbReference type="GO" id="GO:0000166">
    <property type="term" value="F:nucleotide binding"/>
    <property type="evidence" value="ECO:0007669"/>
    <property type="project" value="UniProtKB-KW"/>
</dbReference>
<accession>A2SQQ6</accession>
<dbReference type="EMBL" id="CP000559">
    <property type="protein sequence ID" value="ABN06662.1"/>
    <property type="molecule type" value="Genomic_DNA"/>
</dbReference>
<dbReference type="KEGG" id="mla:Mlab_0488"/>
<gene>
    <name evidence="8" type="ordered locus">Mlab_0488</name>
</gene>
<keyword evidence="5" id="KW-0547">Nucleotide-binding</keyword>
<dbReference type="Pfam" id="PF02629">
    <property type="entry name" value="CoA_binding"/>
    <property type="match status" value="1"/>
</dbReference>
<dbReference type="InterPro" id="IPR033847">
    <property type="entry name" value="Citrt_syn/SCS-alpha_CS"/>
</dbReference>
<feature type="domain" description="CoA-binding" evidence="7">
    <location>
        <begin position="3"/>
        <end position="104"/>
    </location>
</feature>
<dbReference type="SUPFAM" id="SSF51735">
    <property type="entry name" value="NAD(P)-binding Rossmann-fold domains"/>
    <property type="match status" value="1"/>
</dbReference>
<keyword evidence="4 8" id="KW-0436">Ligase</keyword>
<evidence type="ECO:0000313" key="8">
    <source>
        <dbReference type="EMBL" id="ABN06662.1"/>
    </source>
</evidence>
<dbReference type="InterPro" id="IPR016102">
    <property type="entry name" value="Succinyl-CoA_synth-like"/>
</dbReference>
<reference evidence="8 9" key="1">
    <citation type="journal article" date="2009" name="Stand. Genomic Sci.">
        <title>Complete genome sequence of Methanocorpusculum labreanum type strain Z.</title>
        <authorList>
            <person name="Anderson I.J."/>
            <person name="Sieprawska-Lupa M."/>
            <person name="Goltsman E."/>
            <person name="Lapidus A."/>
            <person name="Copeland A."/>
            <person name="Glavina Del Rio T."/>
            <person name="Tice H."/>
            <person name="Dalin E."/>
            <person name="Barry K."/>
            <person name="Pitluck S."/>
            <person name="Hauser L."/>
            <person name="Land M."/>
            <person name="Lucas S."/>
            <person name="Richardson P."/>
            <person name="Whitman W.B."/>
            <person name="Kyrpides N.C."/>
        </authorList>
    </citation>
    <scope>NUCLEOTIDE SEQUENCE [LARGE SCALE GENOMIC DNA]</scope>
    <source>
        <strain evidence="9">ATCC 43576 / DSM 4855 / Z</strain>
    </source>
</reference>
<sequence>MIYAGKNTGILVQGATGSQGKFHINLMNAYARQVGGTGIVAGMTPGKAGQDVFGVPVYNSVVDAMDEHEIGASVIFVPAGGCGDAIMEAADARIPTIVTITEHVPVHDIMRAVAYAGSRGSRVIGPNCPGMLVPDECKLGIIPANLCRKGDVGVISRSGTLTYQVISELTSAGFGQSGIIGIGGDAVIGQTFSEVMDEFHADGRTKTVVLIGEVGGSLEIEGARRALDIGMPIVSYIAGVSAPKEKRMGHAGAIVEGGEGDAASKIERLRALDIPVATRPSEIPDLIRRLL</sequence>
<dbReference type="Gene3D" id="3.40.50.720">
    <property type="entry name" value="NAD(P)-binding Rossmann-like Domain"/>
    <property type="match status" value="1"/>
</dbReference>
<proteinExistence type="predicted"/>
<dbReference type="InterPro" id="IPR017440">
    <property type="entry name" value="Cit_synth/succinyl-CoA_lig_AS"/>
</dbReference>
<evidence type="ECO:0000256" key="6">
    <source>
        <dbReference type="PIRSR" id="PIRSR001553-1"/>
    </source>
</evidence>
<dbReference type="GO" id="GO:0043758">
    <property type="term" value="F:acetate-CoA ligase (ADP-forming) activity"/>
    <property type="evidence" value="ECO:0007669"/>
    <property type="project" value="UniProtKB-EC"/>
</dbReference>
<organism evidence="8 9">
    <name type="scientific">Methanocorpusculum labreanum (strain ATCC 43576 / DSM 4855 / Z)</name>
    <dbReference type="NCBI Taxonomy" id="410358"/>
    <lineage>
        <taxon>Archaea</taxon>
        <taxon>Methanobacteriati</taxon>
        <taxon>Methanobacteriota</taxon>
        <taxon>Stenosarchaea group</taxon>
        <taxon>Methanomicrobia</taxon>
        <taxon>Methanomicrobiales</taxon>
        <taxon>Methanocorpusculaceae</taxon>
        <taxon>Methanocorpusculum</taxon>
    </lineage>
</organism>
<dbReference type="InterPro" id="IPR005810">
    <property type="entry name" value="CoA_lig_alpha"/>
</dbReference>
<dbReference type="RefSeq" id="WP_011832863.1">
    <property type="nucleotide sequence ID" value="NC_008942.1"/>
</dbReference>
<feature type="active site" description="Tele-phosphohistidine intermediate" evidence="6">
    <location>
        <position position="250"/>
    </location>
</feature>
<evidence type="ECO:0000259" key="7">
    <source>
        <dbReference type="SMART" id="SM00881"/>
    </source>
</evidence>
<dbReference type="HOGENOM" id="CLU_052104_0_0_2"/>
<dbReference type="PIRSF" id="PIRSF001553">
    <property type="entry name" value="SucCS_alpha"/>
    <property type="match status" value="1"/>
</dbReference>
<dbReference type="OrthoDB" id="55711at2157"/>
<dbReference type="PROSITE" id="PS01216">
    <property type="entry name" value="SUCCINYL_COA_LIG_1"/>
    <property type="match status" value="1"/>
</dbReference>
<dbReference type="PANTHER" id="PTHR11117:SF2">
    <property type="entry name" value="SUCCINATE--COA LIGASE [ADP_GDP-FORMING] SUBUNIT ALPHA, MITOCHONDRIAL"/>
    <property type="match status" value="1"/>
</dbReference>
<keyword evidence="9" id="KW-1185">Reference proteome</keyword>
<dbReference type="GO" id="GO:0006099">
    <property type="term" value="P:tricarboxylic acid cycle"/>
    <property type="evidence" value="ECO:0007669"/>
    <property type="project" value="UniProtKB-UniPathway"/>
</dbReference>
<keyword evidence="3" id="KW-0816">Tricarboxylic acid cycle</keyword>
<dbReference type="GeneID" id="4795543"/>
<evidence type="ECO:0000313" key="9">
    <source>
        <dbReference type="Proteomes" id="UP000000365"/>
    </source>
</evidence>
<dbReference type="SUPFAM" id="SSF52210">
    <property type="entry name" value="Succinyl-CoA synthetase domains"/>
    <property type="match status" value="1"/>
</dbReference>
<comment type="catalytic activity">
    <reaction evidence="1">
        <text>acetate + ATP + CoA = acetyl-CoA + ADP + phosphate</text>
        <dbReference type="Rhea" id="RHEA:15081"/>
        <dbReference type="ChEBI" id="CHEBI:30089"/>
        <dbReference type="ChEBI" id="CHEBI:30616"/>
        <dbReference type="ChEBI" id="CHEBI:43474"/>
        <dbReference type="ChEBI" id="CHEBI:57287"/>
        <dbReference type="ChEBI" id="CHEBI:57288"/>
        <dbReference type="ChEBI" id="CHEBI:456216"/>
        <dbReference type="EC" id="6.2.1.13"/>
    </reaction>
</comment>
<dbReference type="InterPro" id="IPR003781">
    <property type="entry name" value="CoA-bd"/>
</dbReference>
<dbReference type="UniPathway" id="UPA00223">
    <property type="reaction ID" value="UER00999"/>
</dbReference>
<evidence type="ECO:0000256" key="5">
    <source>
        <dbReference type="ARBA" id="ARBA00022741"/>
    </source>
</evidence>
<dbReference type="STRING" id="410358.Mlab_0488"/>
<evidence type="ECO:0000256" key="4">
    <source>
        <dbReference type="ARBA" id="ARBA00022598"/>
    </source>
</evidence>
<evidence type="ECO:0000256" key="3">
    <source>
        <dbReference type="ARBA" id="ARBA00022532"/>
    </source>
</evidence>
<dbReference type="GO" id="GO:0004776">
    <property type="term" value="F:succinate-CoA ligase (GDP-forming) activity"/>
    <property type="evidence" value="ECO:0007669"/>
    <property type="project" value="TreeGrafter"/>
</dbReference>
<dbReference type="PROSITE" id="PS00399">
    <property type="entry name" value="SUCCINYL_COA_LIG_2"/>
    <property type="match status" value="1"/>
</dbReference>
<dbReference type="Gene3D" id="3.40.50.261">
    <property type="entry name" value="Succinyl-CoA synthetase domains"/>
    <property type="match status" value="1"/>
</dbReference>
<dbReference type="NCBIfam" id="NF004230">
    <property type="entry name" value="PRK05678.1"/>
    <property type="match status" value="1"/>
</dbReference>
<dbReference type="PRINTS" id="PR01798">
    <property type="entry name" value="SCOASYNTHASE"/>
</dbReference>
<dbReference type="InterPro" id="IPR036291">
    <property type="entry name" value="NAD(P)-bd_dom_sf"/>
</dbReference>
<dbReference type="Proteomes" id="UP000000365">
    <property type="component" value="Chromosome"/>
</dbReference>
<dbReference type="AlphaFoldDB" id="A2SQQ6"/>
<evidence type="ECO:0000256" key="1">
    <source>
        <dbReference type="ARBA" id="ARBA00001619"/>
    </source>
</evidence>
<name>A2SQQ6_METLZ</name>
<dbReference type="GO" id="GO:0004775">
    <property type="term" value="F:succinate-CoA ligase (ADP-forming) activity"/>
    <property type="evidence" value="ECO:0007669"/>
    <property type="project" value="TreeGrafter"/>
</dbReference>